<dbReference type="KEGG" id="tum:CBW65_13105"/>
<sequence length="144" mass="16057">MEQIYFQEQVSGTDVLISDKVLRFGQKTFVSEQVTTVDIKKSVTRKNVLFYYFVVCFGSYLALQERILTFAVSDALRMAGFAAAALCILLIWLQGRKQTQYILRLGSSSGVADAFSTQDAKAAVLLLDEINAALSRREQEKTLG</sequence>
<evidence type="ECO:0000313" key="2">
    <source>
        <dbReference type="EMBL" id="ARU61863.1"/>
    </source>
</evidence>
<keyword evidence="1" id="KW-0812">Transmembrane</keyword>
<dbReference type="Proteomes" id="UP000195437">
    <property type="component" value="Chromosome"/>
</dbReference>
<keyword evidence="3" id="KW-1185">Reference proteome</keyword>
<feature type="transmembrane region" description="Helical" evidence="1">
    <location>
        <begin position="75"/>
        <end position="93"/>
    </location>
</feature>
<dbReference type="RefSeq" id="WP_087457233.1">
    <property type="nucleotide sequence ID" value="NZ_CP021434.1"/>
</dbReference>
<gene>
    <name evidence="2" type="ORF">CBW65_13105</name>
</gene>
<dbReference type="Pfam" id="PF19744">
    <property type="entry name" value="DUF6232"/>
    <property type="match status" value="1"/>
</dbReference>
<feature type="transmembrane region" description="Helical" evidence="1">
    <location>
        <begin position="48"/>
        <end position="63"/>
    </location>
</feature>
<organism evidence="2 3">
    <name type="scientific">Tumebacillus avium</name>
    <dbReference type="NCBI Taxonomy" id="1903704"/>
    <lineage>
        <taxon>Bacteria</taxon>
        <taxon>Bacillati</taxon>
        <taxon>Bacillota</taxon>
        <taxon>Bacilli</taxon>
        <taxon>Bacillales</taxon>
        <taxon>Alicyclobacillaceae</taxon>
        <taxon>Tumebacillus</taxon>
    </lineage>
</organism>
<evidence type="ECO:0000256" key="1">
    <source>
        <dbReference type="SAM" id="Phobius"/>
    </source>
</evidence>
<dbReference type="EMBL" id="CP021434">
    <property type="protein sequence ID" value="ARU61863.1"/>
    <property type="molecule type" value="Genomic_DNA"/>
</dbReference>
<proteinExistence type="predicted"/>
<dbReference type="InterPro" id="IPR045629">
    <property type="entry name" value="DUF6232"/>
</dbReference>
<accession>A0A1Y0IR83</accession>
<reference evidence="3" key="1">
    <citation type="submission" date="2017-05" db="EMBL/GenBank/DDBJ databases">
        <authorList>
            <person name="Sung H."/>
        </authorList>
    </citation>
    <scope>NUCLEOTIDE SEQUENCE [LARGE SCALE GENOMIC DNA]</scope>
    <source>
        <strain evidence="3">AR23208</strain>
    </source>
</reference>
<keyword evidence="1" id="KW-1133">Transmembrane helix</keyword>
<name>A0A1Y0IR83_9BACL</name>
<evidence type="ECO:0000313" key="3">
    <source>
        <dbReference type="Proteomes" id="UP000195437"/>
    </source>
</evidence>
<dbReference type="OrthoDB" id="2381966at2"/>
<keyword evidence="1" id="KW-0472">Membrane</keyword>
<protein>
    <submittedName>
        <fullName evidence="2">Uncharacterized protein</fullName>
    </submittedName>
</protein>
<dbReference type="AlphaFoldDB" id="A0A1Y0IR83"/>